<evidence type="ECO:0000256" key="1">
    <source>
        <dbReference type="SAM" id="MobiDB-lite"/>
    </source>
</evidence>
<sequence length="211" mass="24309">MLRRVKSFIRRSGKCPKLYRLTLRRNKSKKTRVPSPATCFALPLEIFAHVAFAVAQKIRRQEGKRSLRALDTSFRRPSLARRNNNVGAQLRGKQHIIYYHIISEFNRDLFALIINWISEIFSSAQTIFHSRSDNESQHPLAHAEMQPERDADVREKSAAVIRKGNFFRLPHSCVRDVSPRSPSAKEKRLTPETILPKPISSPTTNAKRIRS</sequence>
<feature type="region of interest" description="Disordered" evidence="1">
    <location>
        <begin position="132"/>
        <end position="154"/>
    </location>
</feature>
<evidence type="ECO:0000313" key="2">
    <source>
        <dbReference type="EMBL" id="KAL0105468.1"/>
    </source>
</evidence>
<evidence type="ECO:0000313" key="3">
    <source>
        <dbReference type="Proteomes" id="UP001430953"/>
    </source>
</evidence>
<feature type="compositionally biased region" description="Polar residues" evidence="1">
    <location>
        <begin position="200"/>
        <end position="211"/>
    </location>
</feature>
<gene>
    <name evidence="2" type="ORF">PUN28_016854</name>
</gene>
<dbReference type="AlphaFoldDB" id="A0AAW2EQ79"/>
<feature type="region of interest" description="Disordered" evidence="1">
    <location>
        <begin position="173"/>
        <end position="211"/>
    </location>
</feature>
<protein>
    <submittedName>
        <fullName evidence="2">Uncharacterized protein</fullName>
    </submittedName>
</protein>
<name>A0AAW2EQ79_9HYME</name>
<accession>A0AAW2EQ79</accession>
<dbReference type="Proteomes" id="UP001430953">
    <property type="component" value="Unassembled WGS sequence"/>
</dbReference>
<feature type="compositionally biased region" description="Basic and acidic residues" evidence="1">
    <location>
        <begin position="145"/>
        <end position="154"/>
    </location>
</feature>
<comment type="caution">
    <text evidence="2">The sequence shown here is derived from an EMBL/GenBank/DDBJ whole genome shotgun (WGS) entry which is preliminary data.</text>
</comment>
<organism evidence="2 3">
    <name type="scientific">Cardiocondyla obscurior</name>
    <dbReference type="NCBI Taxonomy" id="286306"/>
    <lineage>
        <taxon>Eukaryota</taxon>
        <taxon>Metazoa</taxon>
        <taxon>Ecdysozoa</taxon>
        <taxon>Arthropoda</taxon>
        <taxon>Hexapoda</taxon>
        <taxon>Insecta</taxon>
        <taxon>Pterygota</taxon>
        <taxon>Neoptera</taxon>
        <taxon>Endopterygota</taxon>
        <taxon>Hymenoptera</taxon>
        <taxon>Apocrita</taxon>
        <taxon>Aculeata</taxon>
        <taxon>Formicoidea</taxon>
        <taxon>Formicidae</taxon>
        <taxon>Myrmicinae</taxon>
        <taxon>Cardiocondyla</taxon>
    </lineage>
</organism>
<dbReference type="EMBL" id="JADYXP020000019">
    <property type="protein sequence ID" value="KAL0105468.1"/>
    <property type="molecule type" value="Genomic_DNA"/>
</dbReference>
<keyword evidence="3" id="KW-1185">Reference proteome</keyword>
<feature type="compositionally biased region" description="Basic and acidic residues" evidence="1">
    <location>
        <begin position="173"/>
        <end position="190"/>
    </location>
</feature>
<reference evidence="2 3" key="1">
    <citation type="submission" date="2023-03" db="EMBL/GenBank/DDBJ databases">
        <title>High recombination rates correlate with genetic variation in Cardiocondyla obscurior ants.</title>
        <authorList>
            <person name="Errbii M."/>
        </authorList>
    </citation>
    <scope>NUCLEOTIDE SEQUENCE [LARGE SCALE GENOMIC DNA]</scope>
    <source>
        <strain evidence="2">Alpha-2009</strain>
        <tissue evidence="2">Whole body</tissue>
    </source>
</reference>
<proteinExistence type="predicted"/>